<organism evidence="3 4">
    <name type="scientific">Clavispora lusitaniae</name>
    <name type="common">Candida lusitaniae</name>
    <dbReference type="NCBI Taxonomy" id="36911"/>
    <lineage>
        <taxon>Eukaryota</taxon>
        <taxon>Fungi</taxon>
        <taxon>Dikarya</taxon>
        <taxon>Ascomycota</taxon>
        <taxon>Saccharomycotina</taxon>
        <taxon>Pichiomycetes</taxon>
        <taxon>Metschnikowiaceae</taxon>
        <taxon>Clavispora</taxon>
    </lineage>
</organism>
<feature type="region of interest" description="Disordered" evidence="2">
    <location>
        <begin position="174"/>
        <end position="261"/>
    </location>
</feature>
<feature type="region of interest" description="Disordered" evidence="2">
    <location>
        <begin position="1"/>
        <end position="74"/>
    </location>
</feature>
<evidence type="ECO:0000256" key="1">
    <source>
        <dbReference type="SAM" id="Coils"/>
    </source>
</evidence>
<dbReference type="KEGG" id="clus:A9F13_06g02849"/>
<feature type="compositionally biased region" description="Polar residues" evidence="2">
    <location>
        <begin position="1"/>
        <end position="14"/>
    </location>
</feature>
<gene>
    <name evidence="3" type="ORF">A9F13_06g02849</name>
</gene>
<evidence type="ECO:0000313" key="3">
    <source>
        <dbReference type="EMBL" id="OVF09132.1"/>
    </source>
</evidence>
<keyword evidence="1" id="KW-0175">Coiled coil</keyword>
<protein>
    <recommendedName>
        <fullName evidence="5">Mto2p-binding domain-containing protein</fullName>
    </recommendedName>
</protein>
<name>A0AA91Q1R7_CLALS</name>
<proteinExistence type="predicted"/>
<feature type="coiled-coil region" evidence="1">
    <location>
        <begin position="826"/>
        <end position="860"/>
    </location>
</feature>
<feature type="compositionally biased region" description="Polar residues" evidence="2">
    <location>
        <begin position="177"/>
        <end position="192"/>
    </location>
</feature>
<feature type="compositionally biased region" description="Basic and acidic residues" evidence="2">
    <location>
        <begin position="236"/>
        <end position="245"/>
    </location>
</feature>
<feature type="compositionally biased region" description="Low complexity" evidence="2">
    <location>
        <begin position="286"/>
        <end position="298"/>
    </location>
</feature>
<comment type="caution">
    <text evidence="3">The sequence shown here is derived from an EMBL/GenBank/DDBJ whole genome shotgun (WGS) entry which is preliminary data.</text>
</comment>
<feature type="region of interest" description="Disordered" evidence="2">
    <location>
        <begin position="274"/>
        <end position="304"/>
    </location>
</feature>
<evidence type="ECO:0008006" key="5">
    <source>
        <dbReference type="Google" id="ProtNLM"/>
    </source>
</evidence>
<reference evidence="3 4" key="1">
    <citation type="submission" date="2017-04" db="EMBL/GenBank/DDBJ databases">
        <title>Draft genome of the yeast Clavispora lusitaniae type strain CBS 6936.</title>
        <authorList>
            <person name="Durrens P."/>
            <person name="Klopp C."/>
            <person name="Biteau N."/>
            <person name="Fitton-Ouhabi V."/>
            <person name="Dementhon K."/>
            <person name="Accoceberry I."/>
            <person name="Sherman D.J."/>
            <person name="Noel T."/>
        </authorList>
    </citation>
    <scope>NUCLEOTIDE SEQUENCE [LARGE SCALE GENOMIC DNA]</scope>
    <source>
        <strain evidence="3 4">CBS 6936</strain>
    </source>
</reference>
<evidence type="ECO:0000313" key="4">
    <source>
        <dbReference type="Proteomes" id="UP000195602"/>
    </source>
</evidence>
<sequence>MALPSPNASSNTVDYNGASPPLSPNTTFGCTADSSSFITYPSRMPDQSTSGEVHQEATDMKATENQSLKADHDIPFRNDASLAYTFPKHSFSSVEDKDQSAIDAEEEESTKSTREEDIIISEDIHPNKKIPGESEVLNDTSSEVLNIRSTDISNDISSQPTKGKGNGAISVARNFLSEPNQNKLSIRSSTTPESDRQETAPIGDAQESIKSSLISEEHSFSSNPSLSSNVVPSESVPREKQHEDYEAQAYHQKSKISSPENKEQFSAFFKSETSFPSLPSSPLGKSRYASSPANSFSSHSDETNFQDSSLFNNTREQFDLDIDIDNRKFSGETKVSPWRKIQPRILGNVNGFSSRRIATQSTIAETSSNHRIEDLSKQLTDCKIQLKLYEKFLQDLIDTDKVDIDHVASLQEHLDYGGKSFAKLEQEHGEICDLVEDLYASLEEYQEKWRVADARANESDAYLQDICLSLKDILSLMKADAKEPIPDAKSYISDAMELIGNKIRELFKEREYELNALLQETHEQFNINKNELSDTKLLLHQQLEETQKWKSESMKLKQELDLLKSDRDGSTEMRLLEYQNKIDRLQKEVANLSEPLRKDSFSDISELSGISSRDRERYILLQRDYENLQRLYQERGDELHQVRENFENKISSLNGNLSNRKRELINLRAEIADIEGLQRDLENAVSKQRVLKSENFKLSWQVDALSKDKTELQSKVAEISEKLSKSSHAPKLDESLAESHYKALLDLDIRRFEKIYNSLDLLAEESSLREPEQKIKRLLKATQNGQNIFQSSEVLNTVKRDHKFVFDYFVRAVDAMVKEHIRVLLETSENRQETQLRDKIKELEEANAKLKQKHATDADEEISIFKLRNQQLHDKWKYEREQRVHDNSQAATRFRELEEENRKLRQQLSKV</sequence>
<feature type="compositionally biased region" description="Basic and acidic residues" evidence="2">
    <location>
        <begin position="53"/>
        <end position="62"/>
    </location>
</feature>
<feature type="compositionally biased region" description="Polar residues" evidence="2">
    <location>
        <begin position="24"/>
        <end position="52"/>
    </location>
</feature>
<dbReference type="Proteomes" id="UP000195602">
    <property type="component" value="Unassembled WGS sequence"/>
</dbReference>
<evidence type="ECO:0000256" key="2">
    <source>
        <dbReference type="SAM" id="MobiDB-lite"/>
    </source>
</evidence>
<dbReference type="EMBL" id="LYUB02000006">
    <property type="protein sequence ID" value="OVF09132.1"/>
    <property type="molecule type" value="Genomic_DNA"/>
</dbReference>
<feature type="compositionally biased region" description="Low complexity" evidence="2">
    <location>
        <begin position="220"/>
        <end position="235"/>
    </location>
</feature>
<feature type="region of interest" description="Disordered" evidence="2">
    <location>
        <begin position="87"/>
        <end position="142"/>
    </location>
</feature>
<accession>A0AA91Q1R7</accession>
<dbReference type="AlphaFoldDB" id="A0AA91Q1R7"/>
<feature type="compositionally biased region" description="Basic and acidic residues" evidence="2">
    <location>
        <begin position="109"/>
        <end position="132"/>
    </location>
</feature>
<feature type="coiled-coil region" evidence="1">
    <location>
        <begin position="625"/>
        <end position="722"/>
    </location>
</feature>